<dbReference type="Proteomes" id="UP001055955">
    <property type="component" value="Chromosome"/>
</dbReference>
<accession>A0ABY5DIQ5</accession>
<evidence type="ECO:0000313" key="1">
    <source>
        <dbReference type="EMBL" id="UTC24155.1"/>
    </source>
</evidence>
<name>A0ABY5DIQ5_9GAMM</name>
<dbReference type="RefSeq" id="WP_258567939.1">
    <property type="nucleotide sequence ID" value="NZ_CP092900.1"/>
</dbReference>
<keyword evidence="2" id="KW-1185">Reference proteome</keyword>
<sequence>MKKLLWVLLFSTTLNFANNHLSKWAEFRIAEMFHHPQESSLQSFFTSDAWNLYQTKFLDTIISPVTEGTQVTVTLQKFISPVKITPSQNGQYVQSTFLIKCSDDIGSWETPVEMILNVVSDNGNYQIESFEGISQSPINVKHFQQDRQAACNN</sequence>
<gene>
    <name evidence="1" type="ORF">MMH89_02815</name>
</gene>
<proteinExistence type="predicted"/>
<reference evidence="1 2" key="1">
    <citation type="journal article" date="2022" name="Nat. Microbiol.">
        <title>The microbiome of a bacterivorous marine choanoflagellate contains a resource-demanding obligate bacterial associate.</title>
        <authorList>
            <person name="Needham D.M."/>
            <person name="Poirier C."/>
            <person name="Bachy C."/>
            <person name="George E.E."/>
            <person name="Wilken S."/>
            <person name="Yung C.C.M."/>
            <person name="Limardo A.J."/>
            <person name="Morando M."/>
            <person name="Sudek L."/>
            <person name="Malmstrom R.R."/>
            <person name="Keeling P.J."/>
            <person name="Santoro A.E."/>
            <person name="Worden A.Z."/>
        </authorList>
    </citation>
    <scope>NUCLEOTIDE SEQUENCE [LARGE SCALE GENOMIC DNA]</scope>
    <source>
        <strain evidence="1 2">Comchoano-1</strain>
    </source>
</reference>
<organism evidence="1 2">
    <name type="scientific">Candidatus Comchoanobacter bicostacola</name>
    <dbReference type="NCBI Taxonomy" id="2919598"/>
    <lineage>
        <taxon>Bacteria</taxon>
        <taxon>Pseudomonadati</taxon>
        <taxon>Pseudomonadota</taxon>
        <taxon>Gammaproteobacteria</taxon>
        <taxon>Candidatus Comchoanobacterales</taxon>
        <taxon>Candidatus Comchoanobacteraceae</taxon>
        <taxon>Candidatus Comchoanobacter</taxon>
    </lineage>
</organism>
<evidence type="ECO:0000313" key="2">
    <source>
        <dbReference type="Proteomes" id="UP001055955"/>
    </source>
</evidence>
<dbReference type="EMBL" id="CP092900">
    <property type="protein sequence ID" value="UTC24155.1"/>
    <property type="molecule type" value="Genomic_DNA"/>
</dbReference>
<protein>
    <submittedName>
        <fullName evidence="1">Uncharacterized protein</fullName>
    </submittedName>
</protein>